<evidence type="ECO:0000313" key="2">
    <source>
        <dbReference type="EMBL" id="SDF61862.1"/>
    </source>
</evidence>
<dbReference type="Proteomes" id="UP000198615">
    <property type="component" value="Unassembled WGS sequence"/>
</dbReference>
<dbReference type="RefSeq" id="WP_093149719.1">
    <property type="nucleotide sequence ID" value="NZ_FNBW01000005.1"/>
</dbReference>
<keyword evidence="1" id="KW-0732">Signal</keyword>
<name>A0A8G2EXZ3_9PROT</name>
<organism evidence="2 3">
    <name type="scientific">Thalassobaculum litoreum DSM 18839</name>
    <dbReference type="NCBI Taxonomy" id="1123362"/>
    <lineage>
        <taxon>Bacteria</taxon>
        <taxon>Pseudomonadati</taxon>
        <taxon>Pseudomonadota</taxon>
        <taxon>Alphaproteobacteria</taxon>
        <taxon>Rhodospirillales</taxon>
        <taxon>Thalassobaculaceae</taxon>
        <taxon>Thalassobaculum</taxon>
    </lineage>
</organism>
<dbReference type="EMBL" id="FNBW01000005">
    <property type="protein sequence ID" value="SDF61862.1"/>
    <property type="molecule type" value="Genomic_DNA"/>
</dbReference>
<proteinExistence type="predicted"/>
<feature type="chain" id="PRO_5034609778" description="SmpA / OmlA family protein" evidence="1">
    <location>
        <begin position="26"/>
        <end position="110"/>
    </location>
</feature>
<evidence type="ECO:0000313" key="3">
    <source>
        <dbReference type="Proteomes" id="UP000198615"/>
    </source>
</evidence>
<evidence type="ECO:0008006" key="4">
    <source>
        <dbReference type="Google" id="ProtNLM"/>
    </source>
</evidence>
<dbReference type="OrthoDB" id="8481174at2"/>
<dbReference type="AlphaFoldDB" id="A0A8G2EXZ3"/>
<sequence length="110" mass="11466">MLKRLVGSSAAVLMLTAVLAGPAEARRIDEVRAKVQAVIDEIGIDRSRIREVFVAPDDQGGEAPGSLSYSAWIAFSDCTGNLAMHLSGTTAVRTIYTTGDCAVPGVSKSG</sequence>
<comment type="caution">
    <text evidence="2">The sequence shown here is derived from an EMBL/GenBank/DDBJ whole genome shotgun (WGS) entry which is preliminary data.</text>
</comment>
<reference evidence="2 3" key="1">
    <citation type="submission" date="2016-10" db="EMBL/GenBank/DDBJ databases">
        <authorList>
            <person name="Varghese N."/>
            <person name="Submissions S."/>
        </authorList>
    </citation>
    <scope>NUCLEOTIDE SEQUENCE [LARGE SCALE GENOMIC DNA]</scope>
    <source>
        <strain evidence="2 3">DSM 18839</strain>
    </source>
</reference>
<gene>
    <name evidence="2" type="ORF">SAMN05660686_01791</name>
</gene>
<protein>
    <recommendedName>
        <fullName evidence="4">SmpA / OmlA family protein</fullName>
    </recommendedName>
</protein>
<accession>A0A8G2EXZ3</accession>
<keyword evidence="3" id="KW-1185">Reference proteome</keyword>
<evidence type="ECO:0000256" key="1">
    <source>
        <dbReference type="SAM" id="SignalP"/>
    </source>
</evidence>
<feature type="signal peptide" evidence="1">
    <location>
        <begin position="1"/>
        <end position="25"/>
    </location>
</feature>